<dbReference type="InterPro" id="IPR036638">
    <property type="entry name" value="HLH_DNA-bd_sf"/>
</dbReference>
<organism evidence="8">
    <name type="scientific">Solanum melongena</name>
    <name type="common">Eggplant</name>
    <name type="synonym">Aubergine</name>
    <dbReference type="NCBI Taxonomy" id="223891"/>
    <lineage>
        <taxon>Eukaryota</taxon>
        <taxon>Viridiplantae</taxon>
        <taxon>Streptophyta</taxon>
        <taxon>Embryophyta</taxon>
        <taxon>Tracheophyta</taxon>
        <taxon>Spermatophyta</taxon>
        <taxon>Magnoliopsida</taxon>
        <taxon>eudicotyledons</taxon>
        <taxon>Gunneridae</taxon>
        <taxon>Pentapetalae</taxon>
        <taxon>asterids</taxon>
        <taxon>lamiids</taxon>
        <taxon>Solanales</taxon>
        <taxon>Solanaceae</taxon>
        <taxon>Solanoideae</taxon>
        <taxon>Solaneae</taxon>
        <taxon>Solanum</taxon>
    </lineage>
</organism>
<accession>A0A0A0QLN6</accession>
<dbReference type="InterPro" id="IPR011598">
    <property type="entry name" value="bHLH_dom"/>
</dbReference>
<dbReference type="GO" id="GO:0080090">
    <property type="term" value="P:regulation of primary metabolic process"/>
    <property type="evidence" value="ECO:0007669"/>
    <property type="project" value="UniProtKB-ARBA"/>
</dbReference>
<dbReference type="PANTHER" id="PTHR46266:SF3">
    <property type="entry name" value="TRANSCRIPTION FACTOR EGL1"/>
    <property type="match status" value="1"/>
</dbReference>
<dbReference type="Pfam" id="PF00010">
    <property type="entry name" value="HLH"/>
    <property type="match status" value="1"/>
</dbReference>
<proteinExistence type="evidence at transcript level"/>
<dbReference type="SMART" id="SM00353">
    <property type="entry name" value="HLH"/>
    <property type="match status" value="1"/>
</dbReference>
<comment type="subcellular location">
    <subcellularLocation>
        <location evidence="1">Nucleus</location>
    </subcellularLocation>
</comment>
<reference evidence="9" key="2">
    <citation type="submission" date="2014-10" db="EMBL/GenBank/DDBJ databases">
        <title>Cloning, Expression and Interaction of Anthocyanin-related Transcription Factors smTTG1, smGL3 and smTT8 in Eggplant.</title>
        <authorList>
            <person name="Liu X."/>
        </authorList>
    </citation>
    <scope>NUCLEOTIDE SEQUENCE</scope>
</reference>
<keyword evidence="2" id="KW-0805">Transcription regulation</keyword>
<evidence type="ECO:0000256" key="6">
    <source>
        <dbReference type="SAM" id="MobiDB-lite"/>
    </source>
</evidence>
<feature type="compositionally biased region" description="Polar residues" evidence="6">
    <location>
        <begin position="501"/>
        <end position="514"/>
    </location>
</feature>
<feature type="region of interest" description="Disordered" evidence="6">
    <location>
        <begin position="491"/>
        <end position="518"/>
    </location>
</feature>
<dbReference type="InterPro" id="IPR025610">
    <property type="entry name" value="MYC/MYB_N"/>
</dbReference>
<keyword evidence="3" id="KW-0010">Activator</keyword>
<dbReference type="EMBL" id="KF727475">
    <property type="protein sequence ID" value="AIP93872.1"/>
    <property type="molecule type" value="mRNA"/>
</dbReference>
<keyword evidence="4" id="KW-0804">Transcription</keyword>
<dbReference type="Gene3D" id="4.10.280.10">
    <property type="entry name" value="Helix-loop-helix DNA-binding domain"/>
    <property type="match status" value="1"/>
</dbReference>
<feature type="compositionally biased region" description="Basic and acidic residues" evidence="6">
    <location>
        <begin position="491"/>
        <end position="500"/>
    </location>
</feature>
<name>A0A0A0QLN6_SOLME</name>
<dbReference type="GO" id="GO:0046983">
    <property type="term" value="F:protein dimerization activity"/>
    <property type="evidence" value="ECO:0007669"/>
    <property type="project" value="InterPro"/>
</dbReference>
<gene>
    <name evidence="8" type="primary">bHLH1</name>
</gene>
<evidence type="ECO:0000256" key="2">
    <source>
        <dbReference type="ARBA" id="ARBA00023015"/>
    </source>
</evidence>
<evidence type="ECO:0000256" key="4">
    <source>
        <dbReference type="ARBA" id="ARBA00023163"/>
    </source>
</evidence>
<dbReference type="PROSITE" id="PS50888">
    <property type="entry name" value="BHLH"/>
    <property type="match status" value="1"/>
</dbReference>
<feature type="domain" description="BHLH" evidence="7">
    <location>
        <begin position="434"/>
        <end position="483"/>
    </location>
</feature>
<evidence type="ECO:0000256" key="3">
    <source>
        <dbReference type="ARBA" id="ARBA00023159"/>
    </source>
</evidence>
<dbReference type="PANTHER" id="PTHR46266">
    <property type="entry name" value="TRANSCRIPTION FACTOR TT8"/>
    <property type="match status" value="1"/>
</dbReference>
<evidence type="ECO:0000259" key="7">
    <source>
        <dbReference type="PROSITE" id="PS50888"/>
    </source>
</evidence>
<keyword evidence="5" id="KW-0539">Nucleus</keyword>
<evidence type="ECO:0000256" key="5">
    <source>
        <dbReference type="ARBA" id="ARBA00023242"/>
    </source>
</evidence>
<dbReference type="EMBL" id="KP006502">
    <property type="protein sequence ID" value="AJN91104.1"/>
    <property type="molecule type" value="mRNA"/>
</dbReference>
<evidence type="ECO:0000313" key="8">
    <source>
        <dbReference type="EMBL" id="AIP93872.1"/>
    </source>
</evidence>
<dbReference type="InterPro" id="IPR054502">
    <property type="entry name" value="bHLH-TF_ACT-like_plant"/>
</dbReference>
<dbReference type="SUPFAM" id="SSF47459">
    <property type="entry name" value="HLH, helix-loop-helix DNA-binding domain"/>
    <property type="match status" value="1"/>
</dbReference>
<dbReference type="AlphaFoldDB" id="A0A0A0QLN6"/>
<sequence>MAMGHQDQDGVPDNLRKQLALAVRGIQWSYAIFWSIPFTEPGVLKWSDGYYNGDIKTRKTVQAGEVNENQLGLQRTEQLKELYSSLLTGESEDDIQPQAKRPSASLSPEDLTDTEWYFLVCMSFVFSVGQGLPGKTFVTNETIWLCNAHQAESRVFSRSLLAKSASIQTVVCFPYLGGVIELGVTELVIEDPNLIQQIKNYFLVVDHSIISKKPNYVSNDAKYDTNVVFQKPDHNALGSDAYPVENNYSSPHDSSNGFVANQEAEDSLMVVDVIGETSQAQSWKFMDDNMSNEANNSFNSSDCISQNNANCEKLSPLSSGEKETKFRLLDRQENDQKKPHLLDHQRDDAQYQAVLSILLKSSDQLTLGPHFRNINKKSTFVGWKNDIQMPRLGTAQKLLKKVLLEVPRMHGGVVHQFSRENGKKNSLWRPEVDDIDRNCVISERRRREKINERFMHLASILPTGSKVDKISLLDETIEHMKELERRVQELEARSARRSNDTAEQTSDNCGTSKFNDIRGSLPNKRKACDMDEMEPESCNGLLKRSSADNIVINMIDKEVSIKMSCLWSESLLLKIMEALTDLQMDCHTVQSSNIDGILFIAIECKSSRSKTVAVGTIREALQRAVWKS</sequence>
<evidence type="ECO:0000313" key="9">
    <source>
        <dbReference type="EMBL" id="AJN91104.1"/>
    </source>
</evidence>
<evidence type="ECO:0000256" key="1">
    <source>
        <dbReference type="ARBA" id="ARBA00004123"/>
    </source>
</evidence>
<reference evidence="8" key="1">
    <citation type="journal article" date="2014" name="J. Agric. Food Chem.">
        <title>Anthocyanin accumulation and molecular analysis of anthocyanin biosynthesis-associated genes in eggplant (Solanum melongena L.).</title>
        <authorList>
            <person name="Zhang Y."/>
            <person name="Hu Z."/>
            <person name="Chu G."/>
            <person name="Huang C."/>
            <person name="Tian S."/>
            <person name="Zhao Z."/>
            <person name="Chen G."/>
        </authorList>
    </citation>
    <scope>NUCLEOTIDE SEQUENCE</scope>
</reference>
<dbReference type="GO" id="GO:0005634">
    <property type="term" value="C:nucleus"/>
    <property type="evidence" value="ECO:0007669"/>
    <property type="project" value="UniProtKB-SubCell"/>
</dbReference>
<dbReference type="Pfam" id="PF14215">
    <property type="entry name" value="bHLH-MYC_N"/>
    <property type="match status" value="1"/>
</dbReference>
<dbReference type="Pfam" id="PF22754">
    <property type="entry name" value="bHLH-TF_ACT-like_plant"/>
    <property type="match status" value="1"/>
</dbReference>
<protein>
    <submittedName>
        <fullName evidence="8">Anthocyanin bHLH transcription factor</fullName>
    </submittedName>
    <submittedName>
        <fullName evidence="9">Solanum melongena anthocyanin-related transcription factor GL3 mRNA</fullName>
    </submittedName>
</protein>